<feature type="domain" description="HTH luxR-type" evidence="6">
    <location>
        <begin position="554"/>
        <end position="611"/>
    </location>
</feature>
<dbReference type="GO" id="GO:0006355">
    <property type="term" value="P:regulation of DNA-templated transcription"/>
    <property type="evidence" value="ECO:0007669"/>
    <property type="project" value="InterPro"/>
</dbReference>
<evidence type="ECO:0000256" key="5">
    <source>
        <dbReference type="SAM" id="Phobius"/>
    </source>
</evidence>
<dbReference type="PANTHER" id="PTHR45641:SF19">
    <property type="entry name" value="NEPHROCYSTIN-3"/>
    <property type="match status" value="1"/>
</dbReference>
<proteinExistence type="predicted"/>
<keyword evidence="8" id="KW-1185">Reference proteome</keyword>
<feature type="repeat" description="TPR" evidence="3">
    <location>
        <begin position="135"/>
        <end position="168"/>
    </location>
</feature>
<dbReference type="Gene3D" id="1.10.10.10">
    <property type="entry name" value="Winged helix-like DNA-binding domain superfamily/Winged helix DNA-binding domain"/>
    <property type="match status" value="1"/>
</dbReference>
<keyword evidence="2 3" id="KW-0802">TPR repeat</keyword>
<evidence type="ECO:0000256" key="2">
    <source>
        <dbReference type="ARBA" id="ARBA00022803"/>
    </source>
</evidence>
<organism evidence="7 8">
    <name type="scientific">Microscilla marina ATCC 23134</name>
    <dbReference type="NCBI Taxonomy" id="313606"/>
    <lineage>
        <taxon>Bacteria</taxon>
        <taxon>Pseudomonadati</taxon>
        <taxon>Bacteroidota</taxon>
        <taxon>Cytophagia</taxon>
        <taxon>Cytophagales</taxon>
        <taxon>Microscillaceae</taxon>
        <taxon>Microscilla</taxon>
    </lineage>
</organism>
<reference evidence="7 8" key="1">
    <citation type="submission" date="2007-01" db="EMBL/GenBank/DDBJ databases">
        <authorList>
            <person name="Haygood M."/>
            <person name="Podell S."/>
            <person name="Anderson C."/>
            <person name="Hopkinson B."/>
            <person name="Roe K."/>
            <person name="Barbeau K."/>
            <person name="Gaasterland T."/>
            <person name="Ferriera S."/>
            <person name="Johnson J."/>
            <person name="Kravitz S."/>
            <person name="Beeson K."/>
            <person name="Sutton G."/>
            <person name="Rogers Y.-H."/>
            <person name="Friedman R."/>
            <person name="Frazier M."/>
            <person name="Venter J.C."/>
        </authorList>
    </citation>
    <scope>NUCLEOTIDE SEQUENCE [LARGE SCALE GENOMIC DNA]</scope>
    <source>
        <strain evidence="7 8">ATCC 23134</strain>
    </source>
</reference>
<keyword evidence="5" id="KW-0812">Transmembrane</keyword>
<dbReference type="Proteomes" id="UP000004095">
    <property type="component" value="Unassembled WGS sequence"/>
</dbReference>
<protein>
    <submittedName>
        <fullName evidence="7">Putative ggdef family protein</fullName>
    </submittedName>
</protein>
<dbReference type="PANTHER" id="PTHR45641">
    <property type="entry name" value="TETRATRICOPEPTIDE REPEAT PROTEIN (AFU_ORTHOLOGUE AFUA_6G03870)"/>
    <property type="match status" value="1"/>
</dbReference>
<dbReference type="Gene3D" id="1.25.40.10">
    <property type="entry name" value="Tetratricopeptide repeat domain"/>
    <property type="match status" value="3"/>
</dbReference>
<dbReference type="InterPro" id="IPR016032">
    <property type="entry name" value="Sig_transdc_resp-reg_C-effctor"/>
</dbReference>
<evidence type="ECO:0000313" key="8">
    <source>
        <dbReference type="Proteomes" id="UP000004095"/>
    </source>
</evidence>
<dbReference type="eggNOG" id="COG0457">
    <property type="taxonomic scope" value="Bacteria"/>
</dbReference>
<feature type="repeat" description="TPR" evidence="3">
    <location>
        <begin position="215"/>
        <end position="248"/>
    </location>
</feature>
<dbReference type="SUPFAM" id="SSF48452">
    <property type="entry name" value="TPR-like"/>
    <property type="match status" value="2"/>
</dbReference>
<dbReference type="SMART" id="SM00421">
    <property type="entry name" value="HTH_LUXR"/>
    <property type="match status" value="1"/>
</dbReference>
<keyword evidence="1" id="KW-0677">Repeat</keyword>
<dbReference type="EMBL" id="AAWS01000010">
    <property type="protein sequence ID" value="EAY29514.1"/>
    <property type="molecule type" value="Genomic_DNA"/>
</dbReference>
<evidence type="ECO:0000256" key="3">
    <source>
        <dbReference type="PROSITE-ProRule" id="PRU00339"/>
    </source>
</evidence>
<dbReference type="Pfam" id="PF13181">
    <property type="entry name" value="TPR_8"/>
    <property type="match status" value="1"/>
</dbReference>
<gene>
    <name evidence="7" type="ORF">M23134_00398</name>
</gene>
<evidence type="ECO:0000313" key="7">
    <source>
        <dbReference type="EMBL" id="EAY29514.1"/>
    </source>
</evidence>
<dbReference type="SUPFAM" id="SSF46894">
    <property type="entry name" value="C-terminal effector domain of the bipartite response regulators"/>
    <property type="match status" value="1"/>
</dbReference>
<feature type="coiled-coil region" evidence="4">
    <location>
        <begin position="450"/>
        <end position="510"/>
    </location>
</feature>
<dbReference type="Pfam" id="PF13424">
    <property type="entry name" value="TPR_12"/>
    <property type="match status" value="2"/>
</dbReference>
<name>A1ZIX8_MICM2</name>
<dbReference type="InterPro" id="IPR019734">
    <property type="entry name" value="TPR_rpt"/>
</dbReference>
<dbReference type="InterPro" id="IPR011990">
    <property type="entry name" value="TPR-like_helical_dom_sf"/>
</dbReference>
<evidence type="ECO:0000256" key="4">
    <source>
        <dbReference type="SAM" id="Coils"/>
    </source>
</evidence>
<accession>A1ZIX8</accession>
<dbReference type="RefSeq" id="WP_002695884.1">
    <property type="nucleotide sequence ID" value="NZ_AAWS01000010.1"/>
</dbReference>
<dbReference type="InterPro" id="IPR036388">
    <property type="entry name" value="WH-like_DNA-bd_sf"/>
</dbReference>
<evidence type="ECO:0000256" key="1">
    <source>
        <dbReference type="ARBA" id="ARBA00022737"/>
    </source>
</evidence>
<dbReference type="PROSITE" id="PS50005">
    <property type="entry name" value="TPR"/>
    <property type="match status" value="4"/>
</dbReference>
<keyword evidence="5" id="KW-1133">Transmembrane helix</keyword>
<comment type="caution">
    <text evidence="7">The sequence shown here is derived from an EMBL/GenBank/DDBJ whole genome shotgun (WGS) entry which is preliminary data.</text>
</comment>
<dbReference type="AlphaFoldDB" id="A1ZIX8"/>
<feature type="repeat" description="TPR" evidence="3">
    <location>
        <begin position="95"/>
        <end position="128"/>
    </location>
</feature>
<feature type="transmembrane region" description="Helical" evidence="5">
    <location>
        <begin position="410"/>
        <end position="433"/>
    </location>
</feature>
<sequence length="614" mass="71092">MKIHEDTRPQKKQCLFIAFFCWICFPLLVTSSSAQTPQIDQWKAALNTKTTDSMRLHLLDKICYAYHKRSPDSIRFFSQKALSIAQKLQSKLAIAKIKNHFGASYFFQAKYKEAEKYYQESLNLFKEISHKLGTSVAYNNLANIYKQQGAYTKAIFYYQRGLSIQEKANNLRLMSVSYTNIATIYRFQKNYQKALEYNKKAVDLKKAINSQRGVAIVYTNIGMVHGEMKQYSLALEYLQKALTISQQLKLKNPLVFNNLSYIYSKLNQLDSAFFYAQKGLRMSIDIDDIKGKTISKINLAHIYFARQKYTYAIKNGEEALTLAQQNKRLISIKNISEVLFKCYMKLGSYKKAIESRTLLIQAKDSLFNLEKNKQLVEIETRYETQKKEQQIILKNNQITLLKKEKQHETLLKYTFVGAFISLFFLGSLLVMFLRLRVSKNKQLIIQNQQLHDAETKLTKAQLNEKKLLAETLKKELEIKQQQLASKALHIIQKNEILEKVKESIQSLKKDNKVNVTQLARLVDSGIQIDKDWNNFFALFLEVHQGFFDKLKGISDELSDTELRLCALVKLKFTSKEIASILGITHGSTSVARHRIRKKLSIPSDEKLAKFIDDL</sequence>
<dbReference type="InterPro" id="IPR000792">
    <property type="entry name" value="Tscrpt_reg_LuxR_C"/>
</dbReference>
<keyword evidence="4" id="KW-0175">Coiled coil</keyword>
<dbReference type="SMART" id="SM00028">
    <property type="entry name" value="TPR"/>
    <property type="match status" value="6"/>
</dbReference>
<evidence type="ECO:0000259" key="6">
    <source>
        <dbReference type="SMART" id="SM00421"/>
    </source>
</evidence>
<keyword evidence="5" id="KW-0472">Membrane</keyword>
<dbReference type="GO" id="GO:0003677">
    <property type="term" value="F:DNA binding"/>
    <property type="evidence" value="ECO:0007669"/>
    <property type="project" value="InterPro"/>
</dbReference>
<feature type="repeat" description="TPR" evidence="3">
    <location>
        <begin position="175"/>
        <end position="208"/>
    </location>
</feature>
<dbReference type="OrthoDB" id="9767435at2"/>